<dbReference type="GO" id="GO:0008270">
    <property type="term" value="F:zinc ion binding"/>
    <property type="evidence" value="ECO:0007669"/>
    <property type="project" value="UniProtKB-KW"/>
</dbReference>
<feature type="domain" description="C2H2-type" evidence="7">
    <location>
        <begin position="243"/>
        <end position="270"/>
    </location>
</feature>
<feature type="domain" description="C2H2-type" evidence="7">
    <location>
        <begin position="327"/>
        <end position="354"/>
    </location>
</feature>
<organism evidence="8 9">
    <name type="scientific">Frankliniella occidentalis</name>
    <name type="common">Western flower thrips</name>
    <name type="synonym">Euthrips occidentalis</name>
    <dbReference type="NCBI Taxonomy" id="133901"/>
    <lineage>
        <taxon>Eukaryota</taxon>
        <taxon>Metazoa</taxon>
        <taxon>Ecdysozoa</taxon>
        <taxon>Arthropoda</taxon>
        <taxon>Hexapoda</taxon>
        <taxon>Insecta</taxon>
        <taxon>Pterygota</taxon>
        <taxon>Neoptera</taxon>
        <taxon>Paraneoptera</taxon>
        <taxon>Thysanoptera</taxon>
        <taxon>Terebrantia</taxon>
        <taxon>Thripoidea</taxon>
        <taxon>Thripidae</taxon>
        <taxon>Frankliniella</taxon>
    </lineage>
</organism>
<reference evidence="9" key="1">
    <citation type="submission" date="2025-08" db="UniProtKB">
        <authorList>
            <consortium name="RefSeq"/>
        </authorList>
    </citation>
    <scope>IDENTIFICATION</scope>
    <source>
        <tissue evidence="9">Whole organism</tissue>
    </source>
</reference>
<feature type="domain" description="C2H2-type" evidence="7">
    <location>
        <begin position="382"/>
        <end position="410"/>
    </location>
</feature>
<dbReference type="RefSeq" id="XP_026290501.1">
    <property type="nucleotide sequence ID" value="XM_026434716.2"/>
</dbReference>
<evidence type="ECO:0000256" key="1">
    <source>
        <dbReference type="ARBA" id="ARBA00022723"/>
    </source>
</evidence>
<evidence type="ECO:0000259" key="7">
    <source>
        <dbReference type="PROSITE" id="PS50157"/>
    </source>
</evidence>
<dbReference type="GeneID" id="113215138"/>
<dbReference type="KEGG" id="foc:113215138"/>
<dbReference type="Pfam" id="PF00096">
    <property type="entry name" value="zf-C2H2"/>
    <property type="match status" value="5"/>
</dbReference>
<dbReference type="GO" id="GO:0000981">
    <property type="term" value="F:DNA-binding transcription factor activity, RNA polymerase II-specific"/>
    <property type="evidence" value="ECO:0007669"/>
    <property type="project" value="TreeGrafter"/>
</dbReference>
<gene>
    <name evidence="9" type="primary">LOC113215138</name>
</gene>
<dbReference type="InterPro" id="IPR036236">
    <property type="entry name" value="Znf_C2H2_sf"/>
</dbReference>
<proteinExistence type="predicted"/>
<evidence type="ECO:0000313" key="8">
    <source>
        <dbReference type="Proteomes" id="UP000504606"/>
    </source>
</evidence>
<dbReference type="PROSITE" id="PS50157">
    <property type="entry name" value="ZINC_FINGER_C2H2_2"/>
    <property type="match status" value="6"/>
</dbReference>
<keyword evidence="4" id="KW-0862">Zinc</keyword>
<feature type="compositionally biased region" description="Low complexity" evidence="6">
    <location>
        <begin position="415"/>
        <end position="430"/>
    </location>
</feature>
<dbReference type="FunFam" id="3.30.160.60:FF:001963">
    <property type="entry name" value="Replication initiator 1"/>
    <property type="match status" value="1"/>
</dbReference>
<keyword evidence="8" id="KW-1185">Reference proteome</keyword>
<evidence type="ECO:0000256" key="3">
    <source>
        <dbReference type="ARBA" id="ARBA00022771"/>
    </source>
</evidence>
<dbReference type="FunFam" id="3.30.160.60:FF:000557">
    <property type="entry name" value="zinc finger and SCAN domain-containing protein 29"/>
    <property type="match status" value="1"/>
</dbReference>
<dbReference type="OrthoDB" id="427030at2759"/>
<keyword evidence="3 5" id="KW-0863">Zinc-finger</keyword>
<keyword evidence="2" id="KW-0677">Repeat</keyword>
<keyword evidence="1" id="KW-0479">Metal-binding</keyword>
<dbReference type="SUPFAM" id="SSF57667">
    <property type="entry name" value="beta-beta-alpha zinc fingers"/>
    <property type="match status" value="4"/>
</dbReference>
<dbReference type="GO" id="GO:0000978">
    <property type="term" value="F:RNA polymerase II cis-regulatory region sequence-specific DNA binding"/>
    <property type="evidence" value="ECO:0007669"/>
    <property type="project" value="TreeGrafter"/>
</dbReference>
<feature type="domain" description="C2H2-type" evidence="7">
    <location>
        <begin position="299"/>
        <end position="326"/>
    </location>
</feature>
<dbReference type="Gene3D" id="3.30.160.60">
    <property type="entry name" value="Classic Zinc Finger"/>
    <property type="match status" value="5"/>
</dbReference>
<evidence type="ECO:0000256" key="2">
    <source>
        <dbReference type="ARBA" id="ARBA00022737"/>
    </source>
</evidence>
<dbReference type="InterPro" id="IPR013087">
    <property type="entry name" value="Znf_C2H2_type"/>
</dbReference>
<dbReference type="PANTHER" id="PTHR23235">
    <property type="entry name" value="KRUEPPEL-LIKE TRANSCRIPTION FACTOR"/>
    <property type="match status" value="1"/>
</dbReference>
<feature type="domain" description="C2H2-type" evidence="7">
    <location>
        <begin position="271"/>
        <end position="298"/>
    </location>
</feature>
<dbReference type="PROSITE" id="PS00028">
    <property type="entry name" value="ZINC_FINGER_C2H2_1"/>
    <property type="match status" value="5"/>
</dbReference>
<dbReference type="FunFam" id="3.30.160.60:FF:000100">
    <property type="entry name" value="Zinc finger 45-like"/>
    <property type="match status" value="1"/>
</dbReference>
<sequence>MEQHQRYSGEHHYTAVSTDNYLQPAWLCVPQIKVEDDLGAYHCQTSYMNNEIHTVNSRAGFIESPLECNTPYSKELTSMTDSCTNFCNNQKMLSTSSSNGYTEETIIPVAHGSTQGTTSHNTCLNQESGNSLFLTSNDEQEKRSKSHSSILWSNVPRESEQVQNSLYQRVKQRFDADTNEVKDKKLDVRTVDCDEYDSRQAFDLTCRNKTISEEECTTNNNSYISDDQVMGNPAQTRCAPKPQTCKICGKVLSSPSSYYVHMKLHSGNKPYACTICEASFCRKPYLEVHMRTHTGERPFECGTCNKRFTQKSSLNTHKRVHTGERPYSCDICHKTFAVKSYVTAHRWSHVSEKPLGCQRCALTFTSKTLFALHIRTHIDQNHECHICGRTFMKDSYLIRHQNKVHRESNVPYPETNNSRSPSSSPTDVDS</sequence>
<dbReference type="SMART" id="SM00355">
    <property type="entry name" value="ZnF_C2H2"/>
    <property type="match status" value="6"/>
</dbReference>
<dbReference type="Proteomes" id="UP000504606">
    <property type="component" value="Unplaced"/>
</dbReference>
<feature type="domain" description="C2H2-type" evidence="7">
    <location>
        <begin position="355"/>
        <end position="382"/>
    </location>
</feature>
<evidence type="ECO:0000313" key="9">
    <source>
        <dbReference type="RefSeq" id="XP_026290501.1"/>
    </source>
</evidence>
<evidence type="ECO:0000256" key="5">
    <source>
        <dbReference type="PROSITE-ProRule" id="PRU00042"/>
    </source>
</evidence>
<evidence type="ECO:0000256" key="4">
    <source>
        <dbReference type="ARBA" id="ARBA00022833"/>
    </source>
</evidence>
<protein>
    <submittedName>
        <fullName evidence="9">Zinc finger protein 260-like</fullName>
    </submittedName>
</protein>
<dbReference type="PANTHER" id="PTHR23235:SF176">
    <property type="entry name" value="C2H2-TYPE DOMAIN-CONTAINING PROTEIN"/>
    <property type="match status" value="1"/>
</dbReference>
<feature type="region of interest" description="Disordered" evidence="6">
    <location>
        <begin position="404"/>
        <end position="430"/>
    </location>
</feature>
<accession>A0A6J1TI46</accession>
<evidence type="ECO:0000256" key="6">
    <source>
        <dbReference type="SAM" id="MobiDB-lite"/>
    </source>
</evidence>
<dbReference type="AlphaFoldDB" id="A0A6J1TI46"/>
<name>A0A6J1TI46_FRAOC</name>